<evidence type="ECO:0000256" key="11">
    <source>
        <dbReference type="ARBA" id="ARBA00022842"/>
    </source>
</evidence>
<evidence type="ECO:0000256" key="14">
    <source>
        <dbReference type="SAM" id="MobiDB-lite"/>
    </source>
</evidence>
<evidence type="ECO:0000256" key="6">
    <source>
        <dbReference type="ARBA" id="ARBA00022722"/>
    </source>
</evidence>
<dbReference type="PANTHER" id="PTHR13547">
    <property type="match status" value="1"/>
</dbReference>
<comment type="caution">
    <text evidence="17">The sequence shown here is derived from an EMBL/GenBank/DDBJ whole genome shotgun (WGS) entry which is preliminary data.</text>
</comment>
<name>A0A9P0ZP07_CUSEU</name>
<evidence type="ECO:0000256" key="7">
    <source>
        <dbReference type="ARBA" id="ARBA00022723"/>
    </source>
</evidence>
<keyword evidence="7" id="KW-0479">Metal-binding</keyword>
<evidence type="ECO:0000256" key="5">
    <source>
        <dbReference type="ARBA" id="ARBA00022694"/>
    </source>
</evidence>
<evidence type="ECO:0000256" key="2">
    <source>
        <dbReference type="ARBA" id="ARBA00001946"/>
    </source>
</evidence>
<evidence type="ECO:0000313" key="17">
    <source>
        <dbReference type="EMBL" id="CAH9109601.1"/>
    </source>
</evidence>
<evidence type="ECO:0000256" key="10">
    <source>
        <dbReference type="ARBA" id="ARBA00022833"/>
    </source>
</evidence>
<keyword evidence="5" id="KW-0819">tRNA processing</keyword>
<dbReference type="Gene3D" id="1.25.40.10">
    <property type="entry name" value="Tetratricopeptide repeat domain"/>
    <property type="match status" value="1"/>
</dbReference>
<feature type="domain" description="PROP1-like PPR" evidence="16">
    <location>
        <begin position="144"/>
        <end position="208"/>
    </location>
</feature>
<evidence type="ECO:0000256" key="8">
    <source>
        <dbReference type="ARBA" id="ARBA00022737"/>
    </source>
</evidence>
<feature type="domain" description="PROP1-like PPR" evidence="16">
    <location>
        <begin position="306"/>
        <end position="449"/>
    </location>
</feature>
<keyword evidence="9" id="KW-0378">Hydrolase</keyword>
<dbReference type="GO" id="GO:0004526">
    <property type="term" value="F:ribonuclease P activity"/>
    <property type="evidence" value="ECO:0007669"/>
    <property type="project" value="UniProtKB-EC"/>
</dbReference>
<dbReference type="AlphaFoldDB" id="A0A9P0ZP07"/>
<keyword evidence="18" id="KW-1185">Reference proteome</keyword>
<dbReference type="EMBL" id="CAMAPE010000053">
    <property type="protein sequence ID" value="CAH9109601.1"/>
    <property type="molecule type" value="Genomic_DNA"/>
</dbReference>
<feature type="compositionally biased region" description="Basic and acidic residues" evidence="14">
    <location>
        <begin position="127"/>
        <end position="140"/>
    </location>
</feature>
<keyword evidence="11" id="KW-0460">Magnesium</keyword>
<feature type="repeat" description="PPR" evidence="13">
    <location>
        <begin position="363"/>
        <end position="397"/>
    </location>
</feature>
<feature type="region of interest" description="Disordered" evidence="14">
    <location>
        <begin position="97"/>
        <end position="151"/>
    </location>
</feature>
<dbReference type="FunFam" id="3.40.50.11980:FF:000002">
    <property type="entry name" value="Proteinaceous RNase P 2"/>
    <property type="match status" value="1"/>
</dbReference>
<dbReference type="FunFam" id="1.25.40.10:FF:003531">
    <property type="entry name" value="Uncharacterized protein"/>
    <property type="match status" value="1"/>
</dbReference>
<organism evidence="17 18">
    <name type="scientific">Cuscuta europaea</name>
    <name type="common">European dodder</name>
    <dbReference type="NCBI Taxonomy" id="41803"/>
    <lineage>
        <taxon>Eukaryota</taxon>
        <taxon>Viridiplantae</taxon>
        <taxon>Streptophyta</taxon>
        <taxon>Embryophyta</taxon>
        <taxon>Tracheophyta</taxon>
        <taxon>Spermatophyta</taxon>
        <taxon>Magnoliopsida</taxon>
        <taxon>eudicotyledons</taxon>
        <taxon>Gunneridae</taxon>
        <taxon>Pentapetalae</taxon>
        <taxon>asterids</taxon>
        <taxon>lamiids</taxon>
        <taxon>Solanales</taxon>
        <taxon>Convolvulaceae</taxon>
        <taxon>Cuscuteae</taxon>
        <taxon>Cuscuta</taxon>
        <taxon>Cuscuta subgen. Cuscuta</taxon>
    </lineage>
</organism>
<feature type="domain" description="PRORP" evidence="15">
    <location>
        <begin position="492"/>
        <end position="717"/>
    </location>
</feature>
<feature type="region of interest" description="Disordered" evidence="14">
    <location>
        <begin position="741"/>
        <end position="761"/>
    </location>
</feature>
<dbReference type="PANTHER" id="PTHR13547:SF7">
    <property type="entry name" value="RIBONUCLEASE P"/>
    <property type="match status" value="1"/>
</dbReference>
<dbReference type="GO" id="GO:0046872">
    <property type="term" value="F:metal ion binding"/>
    <property type="evidence" value="ECO:0007669"/>
    <property type="project" value="UniProtKB-KW"/>
</dbReference>
<dbReference type="OrthoDB" id="46913at2759"/>
<evidence type="ECO:0000256" key="3">
    <source>
        <dbReference type="ARBA" id="ARBA00007626"/>
    </source>
</evidence>
<gene>
    <name evidence="17" type="ORF">CEURO_LOCUS18493</name>
</gene>
<dbReference type="InterPro" id="IPR011990">
    <property type="entry name" value="TPR-like_helical_dom_sf"/>
</dbReference>
<comment type="cofactor">
    <cofactor evidence="2">
        <name>Mg(2+)</name>
        <dbReference type="ChEBI" id="CHEBI:18420"/>
    </cofactor>
</comment>
<sequence>MASFILRFTQQAQLPACPLSYCKHTSPLNHLKTCSSYSPSVKLALEETYQEIPSGSVNHSENRSGFSSFSPNVIKVGRKHPTNSHAEANIENRVTIKERSDSSPIKRKAESSAFPCAKSNNGSSGGNDEKCKETKMEKKGNRPRKRKLHSREAMLRVGLGMCSKRGDVLSAIRLYEMARKEGVKLDQYHYSVLLYICSSAAAAPAATDILLSAKSGSEGGFEATSASSSHMENSKPDNGALVSLDKTMENEFSLYGFPSKVIDNNSAAATLDELVQLIITSADTFEEKDERAHKEGYIVQVSPDVKSFALDKGFEIFELSQSEKVPMNEAIFTSAARLSMSLCDGDMAFSLVKRMKEFRINPRLRSYGPALHCFCNNGDVEKAFMVEAHMLENGVCPEEPELEALLKASVEAERSDKVYYVLHKLRTNARQVSPSTAHVIEKWFHSKCSSRVGKRKWNQDLVRQAIENGGGGWHGMGWLGNGKWTVSRTSVRSDGICKCCGEQLATIDLDPKETENFAQSVASIAAQREKKSNFQKFQKWLDDYGPFEAVIDGANVGLLNQRNFKPSKVNVVANGIRQMFPSKKWPLIILHNRRVNGDKLHKPFEKALIEKWRTADALYETPTGSNDDWYWLYAAIKFKCLIVTNDEMRDHLFQLLGNDFFPKWKERHQVHLSFSEKGPLFQMPPPCSIVIQESEKGHWHIPIVLELGYEEERTWLCVTRTSALEARKHSHILSRESDVRSREEKDVVNSSTHKKTQAGVTRTECGENDINQEEEESYLKLQSVLRTSVSPRKHHSKILQELYTAEMLGNCTVDFQI</sequence>
<dbReference type="Proteomes" id="UP001152484">
    <property type="component" value="Unassembled WGS sequence"/>
</dbReference>
<dbReference type="EC" id="3.1.26.5" evidence="4"/>
<evidence type="ECO:0000259" key="15">
    <source>
        <dbReference type="Pfam" id="PF16953"/>
    </source>
</evidence>
<keyword evidence="6" id="KW-0540">Nuclease</keyword>
<accession>A0A9P0ZP07</accession>
<dbReference type="InterPro" id="IPR002885">
    <property type="entry name" value="PPR_rpt"/>
</dbReference>
<dbReference type="PROSITE" id="PS51375">
    <property type="entry name" value="PPR"/>
    <property type="match status" value="1"/>
</dbReference>
<reference evidence="17" key="1">
    <citation type="submission" date="2022-07" db="EMBL/GenBank/DDBJ databases">
        <authorList>
            <person name="Macas J."/>
            <person name="Novak P."/>
            <person name="Neumann P."/>
        </authorList>
    </citation>
    <scope>NUCLEOTIDE SEQUENCE</scope>
</reference>
<evidence type="ECO:0000256" key="9">
    <source>
        <dbReference type="ARBA" id="ARBA00022801"/>
    </source>
</evidence>
<evidence type="ECO:0000256" key="12">
    <source>
        <dbReference type="ARBA" id="ARBA00023211"/>
    </source>
</evidence>
<dbReference type="Gene3D" id="3.40.50.11980">
    <property type="match status" value="1"/>
</dbReference>
<evidence type="ECO:0000259" key="16">
    <source>
        <dbReference type="Pfam" id="PF17177"/>
    </source>
</evidence>
<dbReference type="NCBIfam" id="TIGR00756">
    <property type="entry name" value="PPR"/>
    <property type="match status" value="1"/>
</dbReference>
<comment type="similarity">
    <text evidence="3">Belongs to the PPR family. P subfamily.</text>
</comment>
<dbReference type="Pfam" id="PF16953">
    <property type="entry name" value="PRORP"/>
    <property type="match status" value="1"/>
</dbReference>
<keyword evidence="10" id="KW-0862">Zinc</keyword>
<evidence type="ECO:0000313" key="18">
    <source>
        <dbReference type="Proteomes" id="UP001152484"/>
    </source>
</evidence>
<evidence type="ECO:0000256" key="13">
    <source>
        <dbReference type="PROSITE-ProRule" id="PRU00708"/>
    </source>
</evidence>
<dbReference type="GO" id="GO:0001682">
    <property type="term" value="P:tRNA 5'-leader removal"/>
    <property type="evidence" value="ECO:0007669"/>
    <property type="project" value="TreeGrafter"/>
</dbReference>
<dbReference type="InterPro" id="IPR031595">
    <property type="entry name" value="PRORP_C"/>
</dbReference>
<comment type="catalytic activity">
    <reaction evidence="1">
        <text>Endonucleolytic cleavage of RNA, removing 5'-extranucleotides from tRNA precursor.</text>
        <dbReference type="EC" id="3.1.26.5"/>
    </reaction>
</comment>
<dbReference type="Pfam" id="PF17177">
    <property type="entry name" value="PPR_long"/>
    <property type="match status" value="2"/>
</dbReference>
<evidence type="ECO:0000256" key="4">
    <source>
        <dbReference type="ARBA" id="ARBA00012179"/>
    </source>
</evidence>
<protein>
    <recommendedName>
        <fullName evidence="4">ribonuclease P</fullName>
        <ecNumber evidence="4">3.1.26.5</ecNumber>
    </recommendedName>
</protein>
<keyword evidence="12" id="KW-0464">Manganese</keyword>
<evidence type="ECO:0000256" key="1">
    <source>
        <dbReference type="ARBA" id="ARBA00000928"/>
    </source>
</evidence>
<keyword evidence="8" id="KW-0677">Repeat</keyword>
<dbReference type="InterPro" id="IPR033443">
    <property type="entry name" value="PROP1-like_PPR_dom"/>
</dbReference>
<proteinExistence type="inferred from homology"/>